<dbReference type="AlphaFoldDB" id="A0A0D2X1H2"/>
<dbReference type="eggNOG" id="KOG0288">
    <property type="taxonomic scope" value="Eukaryota"/>
</dbReference>
<dbReference type="GO" id="GO:0034045">
    <property type="term" value="C:phagophore assembly site membrane"/>
    <property type="evidence" value="ECO:0007669"/>
    <property type="project" value="TreeGrafter"/>
</dbReference>
<dbReference type="Gene3D" id="1.20.5.170">
    <property type="match status" value="1"/>
</dbReference>
<organism evidence="4 5">
    <name type="scientific">Capsaspora owczarzaki (strain ATCC 30864)</name>
    <dbReference type="NCBI Taxonomy" id="595528"/>
    <lineage>
        <taxon>Eukaryota</taxon>
        <taxon>Filasterea</taxon>
        <taxon>Capsaspora</taxon>
    </lineage>
</organism>
<dbReference type="Proteomes" id="UP000008743">
    <property type="component" value="Unassembled WGS sequence"/>
</dbReference>
<gene>
    <name evidence="4" type="ORF">CAOG_002050</name>
</gene>
<evidence type="ECO:0000259" key="3">
    <source>
        <dbReference type="Pfam" id="PF08614"/>
    </source>
</evidence>
<dbReference type="GO" id="GO:0000045">
    <property type="term" value="P:autophagosome assembly"/>
    <property type="evidence" value="ECO:0007669"/>
    <property type="project" value="InterPro"/>
</dbReference>
<evidence type="ECO:0000256" key="1">
    <source>
        <dbReference type="SAM" id="Coils"/>
    </source>
</evidence>
<evidence type="ECO:0000313" key="5">
    <source>
        <dbReference type="Proteomes" id="UP000008743"/>
    </source>
</evidence>
<feature type="domain" description="Autophagy-related protein 16" evidence="3">
    <location>
        <begin position="107"/>
        <end position="307"/>
    </location>
</feature>
<dbReference type="RefSeq" id="XP_004348800.1">
    <property type="nucleotide sequence ID" value="XM_004348750.1"/>
</dbReference>
<reference evidence="5" key="1">
    <citation type="submission" date="2011-02" db="EMBL/GenBank/DDBJ databases">
        <title>The Genome Sequence of Capsaspora owczarzaki ATCC 30864.</title>
        <authorList>
            <person name="Russ C."/>
            <person name="Cuomo C."/>
            <person name="Burger G."/>
            <person name="Gray M.W."/>
            <person name="Holland P.W.H."/>
            <person name="King N."/>
            <person name="Lang F.B.F."/>
            <person name="Roger A.J."/>
            <person name="Ruiz-Trillo I."/>
            <person name="Young S.K."/>
            <person name="Zeng Q."/>
            <person name="Gargeya S."/>
            <person name="Alvarado L."/>
            <person name="Berlin A."/>
            <person name="Chapman S.B."/>
            <person name="Chen Z."/>
            <person name="Freedman E."/>
            <person name="Gellesch M."/>
            <person name="Goldberg J."/>
            <person name="Griggs A."/>
            <person name="Gujja S."/>
            <person name="Heilman E."/>
            <person name="Heiman D."/>
            <person name="Howarth C."/>
            <person name="Mehta T."/>
            <person name="Neiman D."/>
            <person name="Pearson M."/>
            <person name="Roberts A."/>
            <person name="Saif S."/>
            <person name="Shea T."/>
            <person name="Shenoy N."/>
            <person name="Sisk P."/>
            <person name="Stolte C."/>
            <person name="Sykes S."/>
            <person name="White J."/>
            <person name="Yandava C."/>
            <person name="Haas B."/>
            <person name="Nusbaum C."/>
            <person name="Birren B."/>
        </authorList>
    </citation>
    <scope>NUCLEOTIDE SEQUENCE</scope>
    <source>
        <strain evidence="5">ATCC 30864</strain>
    </source>
</reference>
<dbReference type="InParanoid" id="A0A0D2X1H2"/>
<dbReference type="STRING" id="595528.A0A0D2X1H2"/>
<proteinExistence type="predicted"/>
<protein>
    <submittedName>
        <fullName evidence="4">TipD</fullName>
    </submittedName>
</protein>
<evidence type="ECO:0000313" key="4">
    <source>
        <dbReference type="EMBL" id="KJE90804.1"/>
    </source>
</evidence>
<dbReference type="EMBL" id="KE346362">
    <property type="protein sequence ID" value="KJE90804.1"/>
    <property type="molecule type" value="Genomic_DNA"/>
</dbReference>
<accession>A0A0D2X1H2</accession>
<feature type="coiled-coil region" evidence="1">
    <location>
        <begin position="253"/>
        <end position="287"/>
    </location>
</feature>
<dbReference type="GO" id="GO:0043495">
    <property type="term" value="F:protein-membrane adaptor activity"/>
    <property type="evidence" value="ECO:0007669"/>
    <property type="project" value="TreeGrafter"/>
</dbReference>
<dbReference type="PhylomeDB" id="A0A0D2X1H2"/>
<dbReference type="PANTHER" id="PTHR19878">
    <property type="entry name" value="AUTOPHAGY PROTEIN 16-LIKE"/>
    <property type="match status" value="1"/>
</dbReference>
<feature type="region of interest" description="Disordered" evidence="2">
    <location>
        <begin position="1"/>
        <end position="21"/>
    </location>
</feature>
<keyword evidence="5" id="KW-1185">Reference proteome</keyword>
<dbReference type="InterPro" id="IPR045160">
    <property type="entry name" value="ATG16"/>
</dbReference>
<dbReference type="GO" id="GO:0000421">
    <property type="term" value="C:autophagosome membrane"/>
    <property type="evidence" value="ECO:0007669"/>
    <property type="project" value="TreeGrafter"/>
</dbReference>
<feature type="compositionally biased region" description="Low complexity" evidence="2">
    <location>
        <begin position="1"/>
        <end position="11"/>
    </location>
</feature>
<feature type="coiled-coil region" evidence="1">
    <location>
        <begin position="136"/>
        <end position="203"/>
    </location>
</feature>
<sequence>MATLSQQQQVPPSSPGGMLKGLASTSSLASISSAAPAPAPASASATASATATASASSPLAAAESALVLGAWHRPAAPPSALGSASESAVFLLQSPAGTLLLPWKRTMLKHLVERNGAQCDSFASLIDHHIKQMDVLDEHQAKMTSATRELASLQQENRELKHQLAMSKDHSEMSSALAVRDKVSALEEKLQRTQEELTESYKLKGQNAQMLLDLSQQIKVKDEELRQRQTEHKELLARIATSEKACEDVTARFNESMVAIQILQDELQALQLELLKVEERNKILEVENTSLVERWLRKMNEEALKMNEANMFYESVVDMKKREALMDAAQDKLSLIRQAD</sequence>
<dbReference type="GO" id="GO:0034274">
    <property type="term" value="C:Atg12-Atg5-Atg16 complex"/>
    <property type="evidence" value="ECO:0007669"/>
    <property type="project" value="TreeGrafter"/>
</dbReference>
<name>A0A0D2X1H2_CAPO3</name>
<evidence type="ECO:0000256" key="2">
    <source>
        <dbReference type="SAM" id="MobiDB-lite"/>
    </source>
</evidence>
<dbReference type="InterPro" id="IPR013923">
    <property type="entry name" value="Autophagy-rel_prot_16_dom"/>
</dbReference>
<dbReference type="CDD" id="cd22887">
    <property type="entry name" value="Atg16_CCD"/>
    <property type="match status" value="1"/>
</dbReference>
<keyword evidence="1" id="KW-0175">Coiled coil</keyword>
<dbReference type="OrthoDB" id="2271613at2759"/>
<dbReference type="Pfam" id="PF08614">
    <property type="entry name" value="ATG16"/>
    <property type="match status" value="1"/>
</dbReference>
<dbReference type="PANTHER" id="PTHR19878:SF8">
    <property type="entry name" value="AUTOPHAGY-RELATED 16, ISOFORM F"/>
    <property type="match status" value="1"/>
</dbReference>